<dbReference type="Pfam" id="PF05179">
    <property type="entry name" value="CDC73_C"/>
    <property type="match status" value="1"/>
</dbReference>
<dbReference type="PANTHER" id="PTHR12466">
    <property type="entry name" value="CDC73 DOMAIN PROTEIN"/>
    <property type="match status" value="1"/>
</dbReference>
<dbReference type="GO" id="GO:0032968">
    <property type="term" value="P:positive regulation of transcription elongation by RNA polymerase II"/>
    <property type="evidence" value="ECO:0007669"/>
    <property type="project" value="TreeGrafter"/>
</dbReference>
<dbReference type="GO" id="GO:0006368">
    <property type="term" value="P:transcription elongation by RNA polymerase II"/>
    <property type="evidence" value="ECO:0007669"/>
    <property type="project" value="InterPro"/>
</dbReference>
<dbReference type="EMBL" id="MU128909">
    <property type="protein sequence ID" value="KAF9521177.1"/>
    <property type="molecule type" value="Genomic_DNA"/>
</dbReference>
<evidence type="ECO:0000259" key="6">
    <source>
        <dbReference type="Pfam" id="PF05179"/>
    </source>
</evidence>
<comment type="subcellular location">
    <subcellularLocation>
        <location evidence="1">Nucleus</location>
    </subcellularLocation>
</comment>
<dbReference type="PANTHER" id="PTHR12466:SF8">
    <property type="entry name" value="PARAFIBROMIN"/>
    <property type="match status" value="1"/>
</dbReference>
<keyword evidence="3" id="KW-0804">Transcription</keyword>
<organism evidence="7 8">
    <name type="scientific">Hydnum rufescens UP504</name>
    <dbReference type="NCBI Taxonomy" id="1448309"/>
    <lineage>
        <taxon>Eukaryota</taxon>
        <taxon>Fungi</taxon>
        <taxon>Dikarya</taxon>
        <taxon>Basidiomycota</taxon>
        <taxon>Agaricomycotina</taxon>
        <taxon>Agaricomycetes</taxon>
        <taxon>Cantharellales</taxon>
        <taxon>Hydnaceae</taxon>
        <taxon>Hydnum</taxon>
    </lineage>
</organism>
<feature type="domain" description="Cell division control protein 73 C-terminal" evidence="6">
    <location>
        <begin position="241"/>
        <end position="409"/>
    </location>
</feature>
<protein>
    <recommendedName>
        <fullName evidence="6">Cell division control protein 73 C-terminal domain-containing protein</fullName>
    </recommendedName>
</protein>
<dbReference type="InterPro" id="IPR038103">
    <property type="entry name" value="CDC73_C_sf"/>
</dbReference>
<evidence type="ECO:0000313" key="7">
    <source>
        <dbReference type="EMBL" id="KAF9521177.1"/>
    </source>
</evidence>
<dbReference type="Gene3D" id="3.40.50.11990">
    <property type="entry name" value="RNA polymerase II accessory factor, Cdc73 C-terminal domain"/>
    <property type="match status" value="1"/>
</dbReference>
<dbReference type="AlphaFoldDB" id="A0A9P6BBY2"/>
<dbReference type="OrthoDB" id="2186602at2759"/>
<comment type="similarity">
    <text evidence="2">Belongs to the CDC73 family.</text>
</comment>
<evidence type="ECO:0000256" key="2">
    <source>
        <dbReference type="ARBA" id="ARBA00010427"/>
    </source>
</evidence>
<proteinExistence type="inferred from homology"/>
<keyword evidence="4" id="KW-0539">Nucleus</keyword>
<sequence>MDPLLALRQAISSQSPITYLNDNNGPCDTLQQAAWLVAGPDVKISKVAPTRFQKPNATTRDWVRHPEDFFAAQAVLLVWLTRDVPGGEYLKQAREMFAGAGFVSVTDRKPLVEWLEGKLDMLERIVLPDESGATDGAPSTASALPATSTTASKVPGNTAEKRPHVADPKDVLAVKKIRTGEVELRDRMTVLRGTKINDFSTVKILISERMKLAKESSKQTQTQPMAPKLDPKSPAKRNRNVAPIIIISSSPTSLITMHNVRRFLEDSEYETPEEAKRRMAAEGNHKLDDVLPIYRKKNLMAGHIDGSTEKPIKYFVVDGVEALGKFGTDAWDRVICVMTTGQTWQFKPYKWQDPTQLFHHVKGIHVTWSNDPPNPRVRDWNVTDLKIDPNRRHVDKSTVANFWMQLDEWVLTNKPWLPT</sequence>
<evidence type="ECO:0000256" key="3">
    <source>
        <dbReference type="ARBA" id="ARBA00023163"/>
    </source>
</evidence>
<dbReference type="InterPro" id="IPR007852">
    <property type="entry name" value="Cdc73/Parafibromin"/>
</dbReference>
<dbReference type="FunFam" id="3.40.50.11990:FF:000004">
    <property type="entry name" value="Potential RNA Pol II elongation accessory factor"/>
    <property type="match status" value="1"/>
</dbReference>
<feature type="region of interest" description="Disordered" evidence="5">
    <location>
        <begin position="130"/>
        <end position="165"/>
    </location>
</feature>
<feature type="compositionally biased region" description="Low complexity" evidence="5">
    <location>
        <begin position="137"/>
        <end position="152"/>
    </location>
</feature>
<dbReference type="InterPro" id="IPR031336">
    <property type="entry name" value="CDC73_C"/>
</dbReference>
<dbReference type="Proteomes" id="UP000886523">
    <property type="component" value="Unassembled WGS sequence"/>
</dbReference>
<evidence type="ECO:0000256" key="1">
    <source>
        <dbReference type="ARBA" id="ARBA00004123"/>
    </source>
</evidence>
<name>A0A9P6BBY2_9AGAM</name>
<reference evidence="7" key="1">
    <citation type="journal article" date="2020" name="Nat. Commun.">
        <title>Large-scale genome sequencing of mycorrhizal fungi provides insights into the early evolution of symbiotic traits.</title>
        <authorList>
            <person name="Miyauchi S."/>
            <person name="Kiss E."/>
            <person name="Kuo A."/>
            <person name="Drula E."/>
            <person name="Kohler A."/>
            <person name="Sanchez-Garcia M."/>
            <person name="Morin E."/>
            <person name="Andreopoulos B."/>
            <person name="Barry K.W."/>
            <person name="Bonito G."/>
            <person name="Buee M."/>
            <person name="Carver A."/>
            <person name="Chen C."/>
            <person name="Cichocki N."/>
            <person name="Clum A."/>
            <person name="Culley D."/>
            <person name="Crous P.W."/>
            <person name="Fauchery L."/>
            <person name="Girlanda M."/>
            <person name="Hayes R.D."/>
            <person name="Keri Z."/>
            <person name="LaButti K."/>
            <person name="Lipzen A."/>
            <person name="Lombard V."/>
            <person name="Magnuson J."/>
            <person name="Maillard F."/>
            <person name="Murat C."/>
            <person name="Nolan M."/>
            <person name="Ohm R.A."/>
            <person name="Pangilinan J."/>
            <person name="Pereira M.F."/>
            <person name="Perotto S."/>
            <person name="Peter M."/>
            <person name="Pfister S."/>
            <person name="Riley R."/>
            <person name="Sitrit Y."/>
            <person name="Stielow J.B."/>
            <person name="Szollosi G."/>
            <person name="Zifcakova L."/>
            <person name="Stursova M."/>
            <person name="Spatafora J.W."/>
            <person name="Tedersoo L."/>
            <person name="Vaario L.M."/>
            <person name="Yamada A."/>
            <person name="Yan M."/>
            <person name="Wang P."/>
            <person name="Xu J."/>
            <person name="Bruns T."/>
            <person name="Baldrian P."/>
            <person name="Vilgalys R."/>
            <person name="Dunand C."/>
            <person name="Henrissat B."/>
            <person name="Grigoriev I.V."/>
            <person name="Hibbett D."/>
            <person name="Nagy L.G."/>
            <person name="Martin F.M."/>
        </authorList>
    </citation>
    <scope>NUCLEOTIDE SEQUENCE</scope>
    <source>
        <strain evidence="7">UP504</strain>
    </source>
</reference>
<evidence type="ECO:0000313" key="8">
    <source>
        <dbReference type="Proteomes" id="UP000886523"/>
    </source>
</evidence>
<dbReference type="GO" id="GO:0016593">
    <property type="term" value="C:Cdc73/Paf1 complex"/>
    <property type="evidence" value="ECO:0007669"/>
    <property type="project" value="InterPro"/>
</dbReference>
<accession>A0A9P6BBY2</accession>
<evidence type="ECO:0000256" key="4">
    <source>
        <dbReference type="ARBA" id="ARBA00023242"/>
    </source>
</evidence>
<feature type="region of interest" description="Disordered" evidence="5">
    <location>
        <begin position="214"/>
        <end position="235"/>
    </location>
</feature>
<dbReference type="GO" id="GO:0000993">
    <property type="term" value="F:RNA polymerase II complex binding"/>
    <property type="evidence" value="ECO:0007669"/>
    <property type="project" value="TreeGrafter"/>
</dbReference>
<gene>
    <name evidence="7" type="ORF">BS47DRAFT_1311144</name>
</gene>
<keyword evidence="8" id="KW-1185">Reference proteome</keyword>
<evidence type="ECO:0000256" key="5">
    <source>
        <dbReference type="SAM" id="MobiDB-lite"/>
    </source>
</evidence>
<comment type="caution">
    <text evidence="7">The sequence shown here is derived from an EMBL/GenBank/DDBJ whole genome shotgun (WGS) entry which is preliminary data.</text>
</comment>